<gene>
    <name evidence="2" type="ORF">WN67_25815</name>
</gene>
<evidence type="ECO:0008006" key="4">
    <source>
        <dbReference type="Google" id="ProtNLM"/>
    </source>
</evidence>
<organism evidence="2 3">
    <name type="scientific">Mycolicibacterium obuense</name>
    <dbReference type="NCBI Taxonomy" id="1807"/>
    <lineage>
        <taxon>Bacteria</taxon>
        <taxon>Bacillati</taxon>
        <taxon>Actinomycetota</taxon>
        <taxon>Actinomycetes</taxon>
        <taxon>Mycobacteriales</taxon>
        <taxon>Mycobacteriaceae</taxon>
        <taxon>Mycolicibacterium</taxon>
    </lineage>
</organism>
<feature type="region of interest" description="Disordered" evidence="1">
    <location>
        <begin position="35"/>
        <end position="123"/>
    </location>
</feature>
<name>A0A0M2JRB3_9MYCO</name>
<feature type="non-terminal residue" evidence="2">
    <location>
        <position position="1"/>
    </location>
</feature>
<dbReference type="AlphaFoldDB" id="A0A0M2JRB3"/>
<proteinExistence type="predicted"/>
<evidence type="ECO:0000313" key="3">
    <source>
        <dbReference type="Proteomes" id="UP000034150"/>
    </source>
</evidence>
<reference evidence="2 3" key="1">
    <citation type="journal article" date="2015" name="Genome Announc.">
        <title>Draft Genome Sequence of Mycobacterium obuense Strain UC1, Isolated from Patient Sputum.</title>
        <authorList>
            <person name="Greninger A.L."/>
            <person name="Cunningham G."/>
            <person name="Hsu E.D."/>
            <person name="Yu J.M."/>
            <person name="Chiu C.Y."/>
            <person name="Miller S."/>
        </authorList>
    </citation>
    <scope>NUCLEOTIDE SEQUENCE [LARGE SCALE GENOMIC DNA]</scope>
    <source>
        <strain evidence="2 3">UC1</strain>
    </source>
</reference>
<dbReference type="PATRIC" id="fig|1807.13.peg.5764"/>
<evidence type="ECO:0000256" key="1">
    <source>
        <dbReference type="SAM" id="MobiDB-lite"/>
    </source>
</evidence>
<evidence type="ECO:0000313" key="2">
    <source>
        <dbReference type="EMBL" id="KKE99108.1"/>
    </source>
</evidence>
<dbReference type="Proteomes" id="UP000034150">
    <property type="component" value="Unassembled WGS sequence"/>
</dbReference>
<comment type="caution">
    <text evidence="2">The sequence shown here is derived from an EMBL/GenBank/DDBJ whole genome shotgun (WGS) entry which is preliminary data.</text>
</comment>
<feature type="compositionally biased region" description="Low complexity" evidence="1">
    <location>
        <begin position="98"/>
        <end position="111"/>
    </location>
</feature>
<protein>
    <recommendedName>
        <fullName evidence="4">HNH endonuclease</fullName>
    </recommendedName>
</protein>
<feature type="compositionally biased region" description="Pro residues" evidence="1">
    <location>
        <begin position="112"/>
        <end position="123"/>
    </location>
</feature>
<sequence length="123" mass="13112">AYGCQVHHVTQDWAQGGLTNIDDLGLTCPPDNRAVGPGGWTTSMNTRHDVEWTPPPNLDTGQTRINTHHTPERLLRPEDDGEEVRNSADAQANRVVDAEASPSPSTSDPSEPGGPAPPDNEAA</sequence>
<keyword evidence="3" id="KW-1185">Reference proteome</keyword>
<dbReference type="EMBL" id="LAUZ02000122">
    <property type="protein sequence ID" value="KKE99108.1"/>
    <property type="molecule type" value="Genomic_DNA"/>
</dbReference>
<feature type="compositionally biased region" description="Basic and acidic residues" evidence="1">
    <location>
        <begin position="69"/>
        <end position="86"/>
    </location>
</feature>
<accession>A0A0M2JRB3</accession>